<dbReference type="Proteomes" id="UP001156974">
    <property type="component" value="Unassembled WGS sequence"/>
</dbReference>
<dbReference type="RefSeq" id="WP_175082104.1">
    <property type="nucleotide sequence ID" value="NZ_JAKUMG010000001.1"/>
</dbReference>
<keyword evidence="3" id="KW-1185">Reference proteome</keyword>
<comment type="caution">
    <text evidence="2">The sequence shown here is derived from an EMBL/GenBank/DDBJ whole genome shotgun (WGS) entry which is preliminary data.</text>
</comment>
<dbReference type="GO" id="GO:0003743">
    <property type="term" value="F:translation initiation factor activity"/>
    <property type="evidence" value="ECO:0007669"/>
    <property type="project" value="UniProtKB-KW"/>
</dbReference>
<evidence type="ECO:0000313" key="3">
    <source>
        <dbReference type="Proteomes" id="UP001156974"/>
    </source>
</evidence>
<gene>
    <name evidence="2" type="ORF">MKZ47_00700</name>
</gene>
<dbReference type="EMBL" id="JAKUMG010000001">
    <property type="protein sequence ID" value="MDI4667632.1"/>
    <property type="molecule type" value="Genomic_DNA"/>
</dbReference>
<organism evidence="2 3">
    <name type="scientific">Pseudoalteromonas shioyasakiensis</name>
    <dbReference type="NCBI Taxonomy" id="1190813"/>
    <lineage>
        <taxon>Bacteria</taxon>
        <taxon>Pseudomonadati</taxon>
        <taxon>Pseudomonadota</taxon>
        <taxon>Gammaproteobacteria</taxon>
        <taxon>Alteromonadales</taxon>
        <taxon>Pseudoalteromonadaceae</taxon>
        <taxon>Pseudoalteromonas</taxon>
    </lineage>
</organism>
<keyword evidence="2" id="KW-0648">Protein biosynthesis</keyword>
<evidence type="ECO:0000259" key="1">
    <source>
        <dbReference type="Pfam" id="PF02486"/>
    </source>
</evidence>
<protein>
    <submittedName>
        <fullName evidence="2">Replication initiation factor domain-containing protein</fullName>
    </submittedName>
</protein>
<proteinExistence type="predicted"/>
<name>A0ABT6TVJ5_9GAMM</name>
<keyword evidence="2" id="KW-0396">Initiation factor</keyword>
<evidence type="ECO:0000313" key="2">
    <source>
        <dbReference type="EMBL" id="MDI4667632.1"/>
    </source>
</evidence>
<accession>A0ABT6TVJ5</accession>
<dbReference type="Pfam" id="PF02486">
    <property type="entry name" value="Rep_trans"/>
    <property type="match status" value="1"/>
</dbReference>
<sequence length="343" mass="39812">MQPKIITKPLRETTHSSNELKNSKLHNEKLMPLKSTDSPFLEDNNFKTRIDYLTLKLFTTSDAQFESTIYLIKQWLTTLRIKVSKDKFNRKYFDDGILLESTDVKVHYCGAIKWNADKQFIIVELTGYACELINISQCYFFPLLELMERNRFEIKRVDIALDDFSSRYNIRFIQKKYSSGGFSPSSGPKPTRENISSSTGRTIYIGSKNASKQMVIYEKGKQLQLPKDSQEYQSWTRHELRLRGNKNIIIPGDVLTCPDSYFLNAYPKVYRCMLKGVEARSIAREIKTRCNAVRDRGLENLSKQYGPTLLFAKQTLTEKEIIQKTMRPAKRFQPSLPLSMMVS</sequence>
<feature type="domain" description="Replication initiation protein-like C-terminal" evidence="1">
    <location>
        <begin position="153"/>
        <end position="272"/>
    </location>
</feature>
<dbReference type="InterPro" id="IPR003491">
    <property type="entry name" value="REP-like_C"/>
</dbReference>
<reference evidence="2 3" key="1">
    <citation type="submission" date="2022-02" db="EMBL/GenBank/DDBJ databases">
        <title>Genome analysis of Beneficial Microorganisms for Coral consortium from Pocillopora damicornis.</title>
        <authorList>
            <person name="Rosado P.M."/>
            <person name="Cardoso P.M."/>
            <person name="Rosado J.G."/>
            <person name="Schultz J."/>
            <person name="Rocha U."/>
            <person name="Costa T.K."/>
            <person name="Peixoto R.S."/>
        </authorList>
    </citation>
    <scope>NUCLEOTIDE SEQUENCE [LARGE SCALE GENOMIC DNA]</scope>
    <source>
        <strain evidence="2 3">BMC5</strain>
    </source>
</reference>